<gene>
    <name evidence="2" type="ORF">APLA_LOCUS13982</name>
</gene>
<name>A0A8S1AZV1_ARCPL</name>
<sequence>MQELSSIKLTFAPMLDLLNGIREINTELSEMKSTLVSYSERLESVNQRLIVVEKAQDDILQLKDRVYKLEEDPNEKNQWTRLNNFEIKGVPMKDHENLINIVTKDWNKDNIPY</sequence>
<evidence type="ECO:0000256" key="1">
    <source>
        <dbReference type="SAM" id="Coils"/>
    </source>
</evidence>
<dbReference type="AlphaFoldDB" id="A0A8S1AZV1"/>
<comment type="caution">
    <text evidence="2">The sequence shown here is derived from an EMBL/GenBank/DDBJ whole genome shotgun (WGS) entry which is preliminary data.</text>
</comment>
<keyword evidence="1" id="KW-0175">Coiled coil</keyword>
<evidence type="ECO:0000313" key="2">
    <source>
        <dbReference type="EMBL" id="CAB3252357.1"/>
    </source>
</evidence>
<organism evidence="2 3">
    <name type="scientific">Arctia plantaginis</name>
    <name type="common">Wood tiger moth</name>
    <name type="synonym">Phalaena plantaginis</name>
    <dbReference type="NCBI Taxonomy" id="874455"/>
    <lineage>
        <taxon>Eukaryota</taxon>
        <taxon>Metazoa</taxon>
        <taxon>Ecdysozoa</taxon>
        <taxon>Arthropoda</taxon>
        <taxon>Hexapoda</taxon>
        <taxon>Insecta</taxon>
        <taxon>Pterygota</taxon>
        <taxon>Neoptera</taxon>
        <taxon>Endopterygota</taxon>
        <taxon>Lepidoptera</taxon>
        <taxon>Glossata</taxon>
        <taxon>Ditrysia</taxon>
        <taxon>Noctuoidea</taxon>
        <taxon>Erebidae</taxon>
        <taxon>Arctiinae</taxon>
        <taxon>Arctia</taxon>
    </lineage>
</organism>
<reference evidence="2 3" key="1">
    <citation type="submission" date="2020-04" db="EMBL/GenBank/DDBJ databases">
        <authorList>
            <person name="Wallbank WR R."/>
            <person name="Pardo Diaz C."/>
            <person name="Kozak K."/>
            <person name="Martin S."/>
            <person name="Jiggins C."/>
            <person name="Moest M."/>
            <person name="Warren A I."/>
            <person name="Byers J.R.P. K."/>
            <person name="Montejo-Kovacevich G."/>
            <person name="Yen C E."/>
        </authorList>
    </citation>
    <scope>NUCLEOTIDE SEQUENCE [LARGE SCALE GENOMIC DNA]</scope>
</reference>
<proteinExistence type="predicted"/>
<protein>
    <submittedName>
        <fullName evidence="2">Uncharacterized protein</fullName>
    </submittedName>
</protein>
<accession>A0A8S1AZV1</accession>
<dbReference type="EMBL" id="CADEBD010000365">
    <property type="protein sequence ID" value="CAB3252357.1"/>
    <property type="molecule type" value="Genomic_DNA"/>
</dbReference>
<dbReference type="Proteomes" id="UP000494256">
    <property type="component" value="Unassembled WGS sequence"/>
</dbReference>
<evidence type="ECO:0000313" key="3">
    <source>
        <dbReference type="Proteomes" id="UP000494256"/>
    </source>
</evidence>
<dbReference type="OrthoDB" id="10259057at2759"/>
<feature type="coiled-coil region" evidence="1">
    <location>
        <begin position="21"/>
        <end position="72"/>
    </location>
</feature>